<organism evidence="1 2">
    <name type="scientific">Pyronema omphalodes (strain CBS 100304)</name>
    <name type="common">Pyronema confluens</name>
    <dbReference type="NCBI Taxonomy" id="1076935"/>
    <lineage>
        <taxon>Eukaryota</taxon>
        <taxon>Fungi</taxon>
        <taxon>Dikarya</taxon>
        <taxon>Ascomycota</taxon>
        <taxon>Pezizomycotina</taxon>
        <taxon>Pezizomycetes</taxon>
        <taxon>Pezizales</taxon>
        <taxon>Pyronemataceae</taxon>
        <taxon>Pyronema</taxon>
    </lineage>
</organism>
<proteinExistence type="predicted"/>
<keyword evidence="2" id="KW-1185">Reference proteome</keyword>
<evidence type="ECO:0000313" key="1">
    <source>
        <dbReference type="EMBL" id="CCX33803.1"/>
    </source>
</evidence>
<dbReference type="AlphaFoldDB" id="U4LWI9"/>
<accession>U4LWI9</accession>
<evidence type="ECO:0000313" key="2">
    <source>
        <dbReference type="Proteomes" id="UP000018144"/>
    </source>
</evidence>
<name>U4LWI9_PYROM</name>
<gene>
    <name evidence="1" type="ORF">PCON_02045</name>
</gene>
<dbReference type="Proteomes" id="UP000018144">
    <property type="component" value="Unassembled WGS sequence"/>
</dbReference>
<sequence>MIYTDYMSAISRDTKDARLRG</sequence>
<protein>
    <submittedName>
        <fullName evidence="1">Uncharacterized protein</fullName>
    </submittedName>
</protein>
<reference evidence="1 2" key="1">
    <citation type="journal article" date="2013" name="PLoS Genet.">
        <title>The genome and development-dependent transcriptomes of Pyronema confluens: a window into fungal evolution.</title>
        <authorList>
            <person name="Traeger S."/>
            <person name="Altegoer F."/>
            <person name="Freitag M."/>
            <person name="Gabaldon T."/>
            <person name="Kempken F."/>
            <person name="Kumar A."/>
            <person name="Marcet-Houben M."/>
            <person name="Poggeler S."/>
            <person name="Stajich J.E."/>
            <person name="Nowrousian M."/>
        </authorList>
    </citation>
    <scope>NUCLEOTIDE SEQUENCE [LARGE SCALE GENOMIC DNA]</scope>
    <source>
        <strain evidence="2">CBS 100304</strain>
        <tissue evidence="1">Vegetative mycelium</tissue>
    </source>
</reference>
<dbReference type="EMBL" id="HF936249">
    <property type="protein sequence ID" value="CCX33803.1"/>
    <property type="molecule type" value="Genomic_DNA"/>
</dbReference>